<dbReference type="SUPFAM" id="SSF50104">
    <property type="entry name" value="Translation proteins SH3-like domain"/>
    <property type="match status" value="1"/>
</dbReference>
<dbReference type="Pfam" id="PF00467">
    <property type="entry name" value="KOW"/>
    <property type="match status" value="1"/>
</dbReference>
<dbReference type="InterPro" id="IPR041985">
    <property type="entry name" value="Ribosomal_eL14_KOW"/>
</dbReference>
<dbReference type="InterPro" id="IPR008991">
    <property type="entry name" value="Translation_prot_SH3-like_sf"/>
</dbReference>
<sequence length="101" mass="11772">MKDPDSLPVIGQVVEVIRGRDRERFCIVVGIIDHRFVLIADGDYRKYDKAKKKNVQHLKVIDYISDEVKNSINETGRVTNAKLRFAIQKFLEQYHLLKEGE</sequence>
<keyword evidence="2" id="KW-0687">Ribonucleoprotein</keyword>
<dbReference type="CDD" id="cd06088">
    <property type="entry name" value="KOW_RPL14"/>
    <property type="match status" value="1"/>
</dbReference>
<reference evidence="4" key="1">
    <citation type="submission" date="2024-05" db="EMBL/GenBank/DDBJ databases">
        <title>Alkalihalobacillus sp. strain MEB203 novel alkaliphilic bacterium from Lonar Lake, India.</title>
        <authorList>
            <person name="Joshi A."/>
            <person name="Thite S."/>
            <person name="Mengade P."/>
        </authorList>
    </citation>
    <scope>NUCLEOTIDE SEQUENCE</scope>
    <source>
        <strain evidence="4">MEB 203</strain>
    </source>
</reference>
<comment type="caution">
    <text evidence="4">The sequence shown here is derived from an EMBL/GenBank/DDBJ whole genome shotgun (WGS) entry which is preliminary data.</text>
</comment>
<dbReference type="RefSeq" id="WP_275120373.1">
    <property type="nucleotide sequence ID" value="NZ_JAOTPO010000020.1"/>
</dbReference>
<dbReference type="Proteomes" id="UP001148125">
    <property type="component" value="Unassembled WGS sequence"/>
</dbReference>
<protein>
    <submittedName>
        <fullName evidence="4">KOW domain-containing RNA-binding protein</fullName>
    </submittedName>
</protein>
<evidence type="ECO:0000256" key="2">
    <source>
        <dbReference type="ARBA" id="ARBA00023274"/>
    </source>
</evidence>
<dbReference type="EMBL" id="JAOTPO010000020">
    <property type="protein sequence ID" value="MDE5415782.1"/>
    <property type="molecule type" value="Genomic_DNA"/>
</dbReference>
<evidence type="ECO:0000259" key="3">
    <source>
        <dbReference type="Pfam" id="PF00467"/>
    </source>
</evidence>
<dbReference type="Gene3D" id="2.30.30.30">
    <property type="match status" value="1"/>
</dbReference>
<evidence type="ECO:0000313" key="5">
    <source>
        <dbReference type="Proteomes" id="UP001148125"/>
    </source>
</evidence>
<keyword evidence="1" id="KW-0689">Ribosomal protein</keyword>
<proteinExistence type="predicted"/>
<keyword evidence="5" id="KW-1185">Reference proteome</keyword>
<organism evidence="4 5">
    <name type="scientific">Alkalihalobacterium chitinilyticum</name>
    <dbReference type="NCBI Taxonomy" id="2980103"/>
    <lineage>
        <taxon>Bacteria</taxon>
        <taxon>Bacillati</taxon>
        <taxon>Bacillota</taxon>
        <taxon>Bacilli</taxon>
        <taxon>Bacillales</taxon>
        <taxon>Bacillaceae</taxon>
        <taxon>Alkalihalobacterium</taxon>
    </lineage>
</organism>
<evidence type="ECO:0000313" key="4">
    <source>
        <dbReference type="EMBL" id="MDE5415782.1"/>
    </source>
</evidence>
<dbReference type="InterPro" id="IPR014722">
    <property type="entry name" value="Rib_uL2_dom2"/>
</dbReference>
<accession>A0ABT5VLW6</accession>
<evidence type="ECO:0000256" key="1">
    <source>
        <dbReference type="ARBA" id="ARBA00022980"/>
    </source>
</evidence>
<name>A0ABT5VLW6_9BACI</name>
<gene>
    <name evidence="4" type="ORF">N7Z68_20750</name>
</gene>
<dbReference type="InterPro" id="IPR005824">
    <property type="entry name" value="KOW"/>
</dbReference>
<feature type="domain" description="KOW" evidence="3">
    <location>
        <begin position="11"/>
        <end position="39"/>
    </location>
</feature>